<dbReference type="EMBL" id="AJ224861">
    <property type="protein sequence ID" value="CAB62535.1"/>
    <property type="molecule type" value="Genomic_DNA"/>
</dbReference>
<organism evidence="2">
    <name type="scientific">Enterobacter cloacae</name>
    <dbReference type="NCBI Taxonomy" id="550"/>
    <lineage>
        <taxon>Bacteria</taxon>
        <taxon>Pseudomonadati</taxon>
        <taxon>Pseudomonadota</taxon>
        <taxon>Gammaproteobacteria</taxon>
        <taxon>Enterobacterales</taxon>
        <taxon>Enterobacteriaceae</taxon>
        <taxon>Enterobacter</taxon>
        <taxon>Enterobacter cloacae complex</taxon>
    </lineage>
</organism>
<protein>
    <submittedName>
        <fullName evidence="2">Uncharacterized protein</fullName>
    </submittedName>
</protein>
<evidence type="ECO:0000256" key="1">
    <source>
        <dbReference type="SAM" id="MobiDB-lite"/>
    </source>
</evidence>
<evidence type="ECO:0000313" key="2">
    <source>
        <dbReference type="EMBL" id="CAB62535.1"/>
    </source>
</evidence>
<accession>Q9REB8</accession>
<proteinExistence type="predicted"/>
<sequence>MQVIPAGAWLTSGGNPLLTLAGRHRRTVFPPLSGSVRLDAGHARNSPGPRQAHARPPTKIHGAGRT</sequence>
<feature type="compositionally biased region" description="Basic residues" evidence="1">
    <location>
        <begin position="52"/>
        <end position="66"/>
    </location>
</feature>
<dbReference type="AlphaFoldDB" id="Q9REB8"/>
<feature type="region of interest" description="Disordered" evidence="1">
    <location>
        <begin position="31"/>
        <end position="66"/>
    </location>
</feature>
<reference evidence="2" key="1">
    <citation type="journal article" date="2001" name="Mol. Microbiol.">
        <title>Two atypical mobilization proteins are involved in plasmid CloDF13 relaxation.</title>
        <authorList>
            <person name="Nunez B."/>
            <person name="de la Cruz F."/>
        </authorList>
    </citation>
    <scope>NUCLEOTIDE SEQUENCE</scope>
    <source>
        <plasmid evidence="2">CloDF13</plasmid>
    </source>
</reference>
<geneLocation type="plasmid" evidence="2">
    <name>CloDF13</name>
</geneLocation>
<name>Q9REB8_ENTCL</name>
<keyword evidence="2" id="KW-0614">Plasmid</keyword>